<keyword evidence="1 2" id="KW-1015">Disulfide bond</keyword>
<dbReference type="CDD" id="cd00110">
    <property type="entry name" value="LamG"/>
    <property type="match status" value="1"/>
</dbReference>
<dbReference type="EMBL" id="UZAH01033397">
    <property type="protein sequence ID" value="VDP28569.1"/>
    <property type="molecule type" value="Genomic_DNA"/>
</dbReference>
<dbReference type="AlphaFoldDB" id="A0A3P8G0I5"/>
<evidence type="ECO:0000259" key="3">
    <source>
        <dbReference type="PROSITE" id="PS50025"/>
    </source>
</evidence>
<name>A0A3P8G0I5_HELPZ</name>
<evidence type="ECO:0000259" key="4">
    <source>
        <dbReference type="PROSITE" id="PS50026"/>
    </source>
</evidence>
<dbReference type="Proteomes" id="UP000050761">
    <property type="component" value="Unassembled WGS sequence"/>
</dbReference>
<dbReference type="PROSITE" id="PS50026">
    <property type="entry name" value="EGF_3"/>
    <property type="match status" value="1"/>
</dbReference>
<dbReference type="InterPro" id="IPR001791">
    <property type="entry name" value="Laminin_G"/>
</dbReference>
<feature type="disulfide bond" evidence="2">
    <location>
        <begin position="228"/>
        <end position="237"/>
    </location>
</feature>
<comment type="caution">
    <text evidence="2">Lacks conserved residue(s) required for the propagation of feature annotation.</text>
</comment>
<evidence type="ECO:0000256" key="1">
    <source>
        <dbReference type="ARBA" id="ARBA00023157"/>
    </source>
</evidence>
<dbReference type="PANTHER" id="PTHR15036">
    <property type="entry name" value="PIKACHURIN-LIKE PROTEIN"/>
    <property type="match status" value="1"/>
</dbReference>
<reference evidence="5 6" key="1">
    <citation type="submission" date="2018-11" db="EMBL/GenBank/DDBJ databases">
        <authorList>
            <consortium name="Pathogen Informatics"/>
        </authorList>
    </citation>
    <scope>NUCLEOTIDE SEQUENCE [LARGE SCALE GENOMIC DNA]</scope>
</reference>
<dbReference type="PANTHER" id="PTHR15036:SF85">
    <property type="entry name" value="SP2353, ISOFORM A"/>
    <property type="match status" value="1"/>
</dbReference>
<dbReference type="InterPro" id="IPR050372">
    <property type="entry name" value="Neurexin-related_CASP"/>
</dbReference>
<dbReference type="InterPro" id="IPR000742">
    <property type="entry name" value="EGF"/>
</dbReference>
<keyword evidence="6" id="KW-1185">Reference proteome</keyword>
<dbReference type="SMART" id="SM00181">
    <property type="entry name" value="EGF"/>
    <property type="match status" value="2"/>
</dbReference>
<dbReference type="PROSITE" id="PS00022">
    <property type="entry name" value="EGF_1"/>
    <property type="match status" value="2"/>
</dbReference>
<feature type="domain" description="Laminin G" evidence="3">
    <location>
        <begin position="244"/>
        <end position="315"/>
    </location>
</feature>
<dbReference type="GO" id="GO:0016020">
    <property type="term" value="C:membrane"/>
    <property type="evidence" value="ECO:0007669"/>
    <property type="project" value="UniProtKB-SubCell"/>
</dbReference>
<gene>
    <name evidence="5" type="ORF">HPBE_LOCUS21850</name>
</gene>
<dbReference type="Pfam" id="PF00054">
    <property type="entry name" value="Laminin_G_1"/>
    <property type="match status" value="1"/>
</dbReference>
<evidence type="ECO:0000256" key="2">
    <source>
        <dbReference type="PROSITE-ProRule" id="PRU00076"/>
    </source>
</evidence>
<evidence type="ECO:0000313" key="7">
    <source>
        <dbReference type="WBParaSite" id="HPBE_0002185101-mRNA-1"/>
    </source>
</evidence>
<evidence type="ECO:0000313" key="6">
    <source>
        <dbReference type="Proteomes" id="UP000050761"/>
    </source>
</evidence>
<protein>
    <submittedName>
        <fullName evidence="7">EGF-like domain-containing protein</fullName>
    </submittedName>
</protein>
<organism evidence="5">
    <name type="scientific">Heligmosomoides polygyrus</name>
    <name type="common">Parasitic roundworm</name>
    <dbReference type="NCBI Taxonomy" id="6339"/>
    <lineage>
        <taxon>Eukaryota</taxon>
        <taxon>Metazoa</taxon>
        <taxon>Ecdysozoa</taxon>
        <taxon>Nematoda</taxon>
        <taxon>Chromadorea</taxon>
        <taxon>Rhabditida</taxon>
        <taxon>Rhabditina</taxon>
        <taxon>Rhabditomorpha</taxon>
        <taxon>Strongyloidea</taxon>
        <taxon>Heligmosomidae</taxon>
        <taxon>Heligmosomoides</taxon>
    </lineage>
</organism>
<sequence>MPLYHVFMNSENCNSGICQEIDDTWQCVCPINATGIRCEVPVLKSVDSLGFTSDFSFVSMPSPQSLDNIHVSLSVKPEDVKTDHMVMYMGSSYDPDSKERMSVSVMDGAFVYSYTDGEGHEALRSSPIQAGVEYTVEFLRNESKTMFRVNEEVLEHEVNVNNKELNFNNHSAFSSGDVSACPKGGELFPIKIFTTEDESCLWRACVDHDCGENGNCIPLNQSSFKCQCKLYYDGTRCDVFKPIERAAMFDGTAFLEISSDEFPHLTSEKDEVVEFKFKTRESDGVLFWQGQQPGTSVVGEDYFSVGLSNGHLQFA</sequence>
<reference evidence="7" key="2">
    <citation type="submission" date="2019-09" db="UniProtKB">
        <authorList>
            <consortium name="WormBaseParasite"/>
        </authorList>
    </citation>
    <scope>IDENTIFICATION</scope>
</reference>
<keyword evidence="2" id="KW-0245">EGF-like domain</keyword>
<proteinExistence type="predicted"/>
<dbReference type="SUPFAM" id="SSF49899">
    <property type="entry name" value="Concanavalin A-like lectins/glucanases"/>
    <property type="match status" value="2"/>
</dbReference>
<dbReference type="InterPro" id="IPR013320">
    <property type="entry name" value="ConA-like_dom_sf"/>
</dbReference>
<accession>A0A3P8G0I5</accession>
<dbReference type="Gene3D" id="2.60.120.200">
    <property type="match status" value="2"/>
</dbReference>
<feature type="domain" description="EGF-like" evidence="4">
    <location>
        <begin position="201"/>
        <end position="238"/>
    </location>
</feature>
<evidence type="ECO:0000313" key="5">
    <source>
        <dbReference type="EMBL" id="VDP28569.1"/>
    </source>
</evidence>
<dbReference type="WBParaSite" id="HPBE_0002185101-mRNA-1">
    <property type="protein sequence ID" value="HPBE_0002185101-mRNA-1"/>
    <property type="gene ID" value="HPBE_0002185101"/>
</dbReference>
<dbReference type="OrthoDB" id="10055367at2759"/>
<dbReference type="PROSITE" id="PS50025">
    <property type="entry name" value="LAM_G_DOMAIN"/>
    <property type="match status" value="1"/>
</dbReference>